<accession>A0AAD7EQL0</accession>
<dbReference type="AlphaFoldDB" id="A0AAD7EQL0"/>
<dbReference type="Proteomes" id="UP001218218">
    <property type="component" value="Unassembled WGS sequence"/>
</dbReference>
<protein>
    <submittedName>
        <fullName evidence="1">Uncharacterized protein</fullName>
    </submittedName>
</protein>
<keyword evidence="2" id="KW-1185">Reference proteome</keyword>
<dbReference type="InterPro" id="IPR032675">
    <property type="entry name" value="LRR_dom_sf"/>
</dbReference>
<dbReference type="Gene3D" id="3.80.10.10">
    <property type="entry name" value="Ribonuclease Inhibitor"/>
    <property type="match status" value="1"/>
</dbReference>
<reference evidence="1" key="1">
    <citation type="submission" date="2023-03" db="EMBL/GenBank/DDBJ databases">
        <title>Massive genome expansion in bonnet fungi (Mycena s.s.) driven by repeated elements and novel gene families across ecological guilds.</title>
        <authorList>
            <consortium name="Lawrence Berkeley National Laboratory"/>
            <person name="Harder C.B."/>
            <person name="Miyauchi S."/>
            <person name="Viragh M."/>
            <person name="Kuo A."/>
            <person name="Thoen E."/>
            <person name="Andreopoulos B."/>
            <person name="Lu D."/>
            <person name="Skrede I."/>
            <person name="Drula E."/>
            <person name="Henrissat B."/>
            <person name="Morin E."/>
            <person name="Kohler A."/>
            <person name="Barry K."/>
            <person name="LaButti K."/>
            <person name="Morin E."/>
            <person name="Salamov A."/>
            <person name="Lipzen A."/>
            <person name="Mereny Z."/>
            <person name="Hegedus B."/>
            <person name="Baldrian P."/>
            <person name="Stursova M."/>
            <person name="Weitz H."/>
            <person name="Taylor A."/>
            <person name="Grigoriev I.V."/>
            <person name="Nagy L.G."/>
            <person name="Martin F."/>
            <person name="Kauserud H."/>
        </authorList>
    </citation>
    <scope>NUCLEOTIDE SEQUENCE</scope>
    <source>
        <strain evidence="1">CBHHK002</strain>
    </source>
</reference>
<evidence type="ECO:0000313" key="1">
    <source>
        <dbReference type="EMBL" id="KAJ7343840.1"/>
    </source>
</evidence>
<comment type="caution">
    <text evidence="1">The sequence shown here is derived from an EMBL/GenBank/DDBJ whole genome shotgun (WGS) entry which is preliminary data.</text>
</comment>
<gene>
    <name evidence="1" type="ORF">DFH08DRAFT_215250</name>
</gene>
<dbReference type="SUPFAM" id="SSF52047">
    <property type="entry name" value="RNI-like"/>
    <property type="match status" value="1"/>
</dbReference>
<sequence length="309" mass="35127">MADSEDELPPPGPVSRPALPIELERAIFELAAHMRSNSIPTFMLVAWRVKKWMDPLLFQTIVVRIRKELDIKDHPTFQCSTLLPIIQSESFRFPGESVRNLFISWWSPQKDEVLAILSACPSVQNLSLAPVAPGALFHLVEHLPLRELYCHVGHLFGPQRQIDFTHQLFAKITHLEVYDASEDVSSEPERWKQLSLIPHLTHLGLNNAGLIDAWLALLRTCKSLRVLVVLDPGGPPLLRTVIDEHRDRGELVKDARLVLVDPGELSSLDWRNGAHRGIDFWSRAEDFIAKRRSGEINALRYYDQEPDGI</sequence>
<proteinExistence type="predicted"/>
<organism evidence="1 2">
    <name type="scientific">Mycena albidolilacea</name>
    <dbReference type="NCBI Taxonomy" id="1033008"/>
    <lineage>
        <taxon>Eukaryota</taxon>
        <taxon>Fungi</taxon>
        <taxon>Dikarya</taxon>
        <taxon>Basidiomycota</taxon>
        <taxon>Agaricomycotina</taxon>
        <taxon>Agaricomycetes</taxon>
        <taxon>Agaricomycetidae</taxon>
        <taxon>Agaricales</taxon>
        <taxon>Marasmiineae</taxon>
        <taxon>Mycenaceae</taxon>
        <taxon>Mycena</taxon>
    </lineage>
</organism>
<evidence type="ECO:0000313" key="2">
    <source>
        <dbReference type="Proteomes" id="UP001218218"/>
    </source>
</evidence>
<dbReference type="EMBL" id="JARIHO010000022">
    <property type="protein sequence ID" value="KAJ7343840.1"/>
    <property type="molecule type" value="Genomic_DNA"/>
</dbReference>
<name>A0AAD7EQL0_9AGAR</name>